<organism evidence="3 4">
    <name type="scientific">Marchantia polymorpha</name>
    <name type="common">Common liverwort</name>
    <name type="synonym">Marchantia aquatica</name>
    <dbReference type="NCBI Taxonomy" id="3197"/>
    <lineage>
        <taxon>Eukaryota</taxon>
        <taxon>Viridiplantae</taxon>
        <taxon>Streptophyta</taxon>
        <taxon>Embryophyta</taxon>
        <taxon>Marchantiophyta</taxon>
        <taxon>Marchantiopsida</taxon>
        <taxon>Marchantiidae</taxon>
        <taxon>Marchantiales</taxon>
        <taxon>Marchantiaceae</taxon>
        <taxon>Marchantia</taxon>
    </lineage>
</organism>
<evidence type="ECO:0000256" key="2">
    <source>
        <dbReference type="SAM" id="SignalP"/>
    </source>
</evidence>
<name>A0A2R6XFP2_MARPO</name>
<sequence length="198" mass="20663">MSDLNASSSSLLRSLTPRSPPLSFLLLLLLLLLSLSSPLLQSPEQASSPPAKPASQPTEPPPLPPLLSALDPVPPSPLRLPSAVASFASPASSATVALPLPLAACLLSSTVPVLLTSSSPAPGAFDREETGRPAQWQRAVCWLSEAGVPSGQQQLRRLRRSASAPSAGGDCHVGLSMAFYPCREQLVLCACRDRTTRA</sequence>
<keyword evidence="2" id="KW-0732">Signal</keyword>
<dbReference type="Proteomes" id="UP000244005">
    <property type="component" value="Unassembled WGS sequence"/>
</dbReference>
<dbReference type="AlphaFoldDB" id="A0A2R6XFP2"/>
<evidence type="ECO:0000256" key="1">
    <source>
        <dbReference type="SAM" id="MobiDB-lite"/>
    </source>
</evidence>
<keyword evidence="4" id="KW-1185">Reference proteome</keyword>
<feature type="region of interest" description="Disordered" evidence="1">
    <location>
        <begin position="42"/>
        <end position="72"/>
    </location>
</feature>
<evidence type="ECO:0000313" key="4">
    <source>
        <dbReference type="Proteomes" id="UP000244005"/>
    </source>
</evidence>
<gene>
    <name evidence="3" type="ORF">MARPO_0016s0013</name>
</gene>
<dbReference type="Gramene" id="Mp6g09690.1">
    <property type="protein sequence ID" value="Mp6g09690.1.cds"/>
    <property type="gene ID" value="Mp6g09690"/>
</dbReference>
<accession>A0A2R6XFP2</accession>
<protein>
    <submittedName>
        <fullName evidence="3">Uncharacterized protein</fullName>
    </submittedName>
</protein>
<feature type="compositionally biased region" description="Low complexity" evidence="1">
    <location>
        <begin position="42"/>
        <end position="57"/>
    </location>
</feature>
<reference evidence="4" key="1">
    <citation type="journal article" date="2017" name="Cell">
        <title>Insights into land plant evolution garnered from the Marchantia polymorpha genome.</title>
        <authorList>
            <person name="Bowman J.L."/>
            <person name="Kohchi T."/>
            <person name="Yamato K.T."/>
            <person name="Jenkins J."/>
            <person name="Shu S."/>
            <person name="Ishizaki K."/>
            <person name="Yamaoka S."/>
            <person name="Nishihama R."/>
            <person name="Nakamura Y."/>
            <person name="Berger F."/>
            <person name="Adam C."/>
            <person name="Aki S.S."/>
            <person name="Althoff F."/>
            <person name="Araki T."/>
            <person name="Arteaga-Vazquez M.A."/>
            <person name="Balasubrmanian S."/>
            <person name="Barry K."/>
            <person name="Bauer D."/>
            <person name="Boehm C.R."/>
            <person name="Briginshaw L."/>
            <person name="Caballero-Perez J."/>
            <person name="Catarino B."/>
            <person name="Chen F."/>
            <person name="Chiyoda S."/>
            <person name="Chovatia M."/>
            <person name="Davies K.M."/>
            <person name="Delmans M."/>
            <person name="Demura T."/>
            <person name="Dierschke T."/>
            <person name="Dolan L."/>
            <person name="Dorantes-Acosta A.E."/>
            <person name="Eklund D.M."/>
            <person name="Florent S.N."/>
            <person name="Flores-Sandoval E."/>
            <person name="Fujiyama A."/>
            <person name="Fukuzawa H."/>
            <person name="Galik B."/>
            <person name="Grimanelli D."/>
            <person name="Grimwood J."/>
            <person name="Grossniklaus U."/>
            <person name="Hamada T."/>
            <person name="Haseloff J."/>
            <person name="Hetherington A.J."/>
            <person name="Higo A."/>
            <person name="Hirakawa Y."/>
            <person name="Hundley H.N."/>
            <person name="Ikeda Y."/>
            <person name="Inoue K."/>
            <person name="Inoue S.I."/>
            <person name="Ishida S."/>
            <person name="Jia Q."/>
            <person name="Kakita M."/>
            <person name="Kanazawa T."/>
            <person name="Kawai Y."/>
            <person name="Kawashima T."/>
            <person name="Kennedy M."/>
            <person name="Kinose K."/>
            <person name="Kinoshita T."/>
            <person name="Kohara Y."/>
            <person name="Koide E."/>
            <person name="Komatsu K."/>
            <person name="Kopischke S."/>
            <person name="Kubo M."/>
            <person name="Kyozuka J."/>
            <person name="Lagercrantz U."/>
            <person name="Lin S.S."/>
            <person name="Lindquist E."/>
            <person name="Lipzen A.M."/>
            <person name="Lu C.W."/>
            <person name="De Luna E."/>
            <person name="Martienssen R.A."/>
            <person name="Minamino N."/>
            <person name="Mizutani M."/>
            <person name="Mizutani M."/>
            <person name="Mochizuki N."/>
            <person name="Monte I."/>
            <person name="Mosher R."/>
            <person name="Nagasaki H."/>
            <person name="Nakagami H."/>
            <person name="Naramoto S."/>
            <person name="Nishitani K."/>
            <person name="Ohtani M."/>
            <person name="Okamoto T."/>
            <person name="Okumura M."/>
            <person name="Phillips J."/>
            <person name="Pollak B."/>
            <person name="Reinders A."/>
            <person name="Rovekamp M."/>
            <person name="Sano R."/>
            <person name="Sawa S."/>
            <person name="Schmid M.W."/>
            <person name="Shirakawa M."/>
            <person name="Solano R."/>
            <person name="Spunde A."/>
            <person name="Suetsugu N."/>
            <person name="Sugano S."/>
            <person name="Sugiyama A."/>
            <person name="Sun R."/>
            <person name="Suzuki Y."/>
            <person name="Takenaka M."/>
            <person name="Takezawa D."/>
            <person name="Tomogane H."/>
            <person name="Tsuzuki M."/>
            <person name="Ueda T."/>
            <person name="Umeda M."/>
            <person name="Ward J.M."/>
            <person name="Watanabe Y."/>
            <person name="Yazaki K."/>
            <person name="Yokoyama R."/>
            <person name="Yoshitake Y."/>
            <person name="Yotsui I."/>
            <person name="Zachgo S."/>
            <person name="Schmutz J."/>
        </authorList>
    </citation>
    <scope>NUCLEOTIDE SEQUENCE [LARGE SCALE GENOMIC DNA]</scope>
    <source>
        <strain evidence="4">Tak-1</strain>
    </source>
</reference>
<dbReference type="EMBL" id="KZ772688">
    <property type="protein sequence ID" value="PTQ44930.1"/>
    <property type="molecule type" value="Genomic_DNA"/>
</dbReference>
<feature type="signal peptide" evidence="2">
    <location>
        <begin position="1"/>
        <end position="36"/>
    </location>
</feature>
<proteinExistence type="predicted"/>
<evidence type="ECO:0000313" key="3">
    <source>
        <dbReference type="EMBL" id="PTQ44930.1"/>
    </source>
</evidence>
<feature type="chain" id="PRO_5015314859" evidence="2">
    <location>
        <begin position="37"/>
        <end position="198"/>
    </location>
</feature>